<keyword evidence="3" id="KW-0540">Nuclease</keyword>
<dbReference type="GO" id="GO:0005524">
    <property type="term" value="F:ATP binding"/>
    <property type="evidence" value="ECO:0007669"/>
    <property type="project" value="UniProtKB-KW"/>
</dbReference>
<dbReference type="CDD" id="cd09641">
    <property type="entry name" value="Cas3''_I"/>
    <property type="match status" value="1"/>
</dbReference>
<dbReference type="Proteomes" id="UP000286997">
    <property type="component" value="Unassembled WGS sequence"/>
</dbReference>
<accession>A0A437NVW5</accession>
<evidence type="ECO:0000256" key="6">
    <source>
        <dbReference type="ARBA" id="ARBA00022801"/>
    </source>
</evidence>
<dbReference type="InterPro" id="IPR006474">
    <property type="entry name" value="Helicase_Cas3_CRISPR-ass_core"/>
</dbReference>
<keyword evidence="7" id="KW-0347">Helicase</keyword>
<dbReference type="InterPro" id="IPR050547">
    <property type="entry name" value="DEAD_box_RNA_helicases"/>
</dbReference>
<evidence type="ECO:0000313" key="11">
    <source>
        <dbReference type="EMBL" id="RVU14169.1"/>
    </source>
</evidence>
<dbReference type="RefSeq" id="WP_127733445.1">
    <property type="nucleotide sequence ID" value="NZ_SACP01000034.1"/>
</dbReference>
<evidence type="ECO:0000256" key="7">
    <source>
        <dbReference type="ARBA" id="ARBA00022806"/>
    </source>
</evidence>
<proteinExistence type="inferred from homology"/>
<dbReference type="GO" id="GO:0003723">
    <property type="term" value="F:RNA binding"/>
    <property type="evidence" value="ECO:0007669"/>
    <property type="project" value="TreeGrafter"/>
</dbReference>
<dbReference type="EMBL" id="SACP01000034">
    <property type="protein sequence ID" value="RVU14169.1"/>
    <property type="molecule type" value="Genomic_DNA"/>
</dbReference>
<dbReference type="InterPro" id="IPR054712">
    <property type="entry name" value="Cas3-like_dom"/>
</dbReference>
<keyword evidence="4" id="KW-0479">Metal-binding</keyword>
<dbReference type="GO" id="GO:0004518">
    <property type="term" value="F:nuclease activity"/>
    <property type="evidence" value="ECO:0007669"/>
    <property type="project" value="UniProtKB-KW"/>
</dbReference>
<comment type="similarity">
    <text evidence="2">In the central section; belongs to the CRISPR-associated helicase Cas3 family.</text>
</comment>
<dbReference type="GO" id="GO:0003724">
    <property type="term" value="F:RNA helicase activity"/>
    <property type="evidence" value="ECO:0007669"/>
    <property type="project" value="TreeGrafter"/>
</dbReference>
<sequence>MHASQQPAAFASFWGKARPDPAARGRSFHPAWAHGLDVAAAGKALLRSRPRAFHAVAARLGWSIAGLEALWLHLLALHDIGKFSPLFQAKVPLLYPATLPPLPEAMVGRHDPGHPAAGLLLLSGWLEEEGDGPALGRGWSGRVRHRLLQPILGHHGRPVRLPEDWQPEDAGPLFGPVAEAAARSYWSAVAALLPVPDLAPPSTAAMAEASWTLAGFTALADWIGSSQRWFPYVAADTDVAAYWDESCRRAEAALGEAGLRPAQPGPRLSFAALTGLPYPPTDAQTWAGAVALPQGPLLALVEDVTGGGKTEAALMLAHRLLAEGRADGLYLALPTMATANAMFARIEEIAGRLYDGTARPSLALAHGRASLHPRFRRAAEGLFVDPAPGSDEDAATVAPAWLASESRKALLADLGVGTIDQAVLAVLPNRFGTVRLAGLAGKVVIVDEAHSYDAYVSAELSRLVAFHAASGGATIVLSATLPAAVKRRLVAAWRGAVGAPDRPLAATNYPLATLIGMDGTSAETRLTARADLCRPLGVDRVPDAAGALDRIRRAAEAGACIAWIRNTVDDALDGAAALRAAGLDTDLFHARFAVADRLAIEARVLARFGKASHPEERRARVLVATQVVEQSLDLDFDLVVTDLAPVDAVLQRAGRLWRHGGRPRPIPGPTLVVVAPDPTGPIGADWAKTAFPRAAHVYADHAILWRTARELVARPVLRVPEDVRAVIEAVYDDGEDDIPPPLRPIRDAAIGRASAERSVAGQTLLVFPDGYRPDGRGWPEEGSAPTRLAEARRTLRLARADGDRLVPWHADPDPRLAWALSEVSVPERRLRGRDNPEPRWREAADAARAGWGRFEDAVILLPLEPQQDGSWQGTLLDADGDRLTLRYDGRTGLRF</sequence>
<dbReference type="AlphaFoldDB" id="A0A437NVW5"/>
<dbReference type="Gene3D" id="3.40.50.300">
    <property type="entry name" value="P-loop containing nucleotide triphosphate hydrolases"/>
    <property type="match status" value="2"/>
</dbReference>
<evidence type="ECO:0000256" key="8">
    <source>
        <dbReference type="ARBA" id="ARBA00022840"/>
    </source>
</evidence>
<evidence type="ECO:0000259" key="10">
    <source>
        <dbReference type="PROSITE" id="PS51643"/>
    </source>
</evidence>
<evidence type="ECO:0000256" key="5">
    <source>
        <dbReference type="ARBA" id="ARBA00022741"/>
    </source>
</evidence>
<dbReference type="PANTHER" id="PTHR47963:SF9">
    <property type="entry name" value="CRISPR-ASSOCIATED ENDONUCLEASE_HELICASE CAS3"/>
    <property type="match status" value="1"/>
</dbReference>
<protein>
    <submittedName>
        <fullName evidence="11">CRISPR-associated helicase Cas3</fullName>
    </submittedName>
</protein>
<dbReference type="InterPro" id="IPR038257">
    <property type="entry name" value="CRISPR-assoc_Cas3_HD_sf"/>
</dbReference>
<dbReference type="NCBIfam" id="TIGR01587">
    <property type="entry name" value="cas3_core"/>
    <property type="match status" value="1"/>
</dbReference>
<dbReference type="PANTHER" id="PTHR47963">
    <property type="entry name" value="DEAD-BOX ATP-DEPENDENT RNA HELICASE 47, MITOCHONDRIAL"/>
    <property type="match status" value="1"/>
</dbReference>
<dbReference type="InterPro" id="IPR014001">
    <property type="entry name" value="Helicase_ATP-bd"/>
</dbReference>
<dbReference type="GO" id="GO:0051607">
    <property type="term" value="P:defense response to virus"/>
    <property type="evidence" value="ECO:0007669"/>
    <property type="project" value="UniProtKB-KW"/>
</dbReference>
<evidence type="ECO:0000256" key="4">
    <source>
        <dbReference type="ARBA" id="ARBA00022723"/>
    </source>
</evidence>
<keyword evidence="8" id="KW-0067">ATP-binding</keyword>
<dbReference type="SMART" id="SM00487">
    <property type="entry name" value="DEXDc"/>
    <property type="match status" value="1"/>
</dbReference>
<keyword evidence="9" id="KW-0051">Antiviral defense</keyword>
<keyword evidence="12" id="KW-1185">Reference proteome</keyword>
<name>A0A437NVW5_9HYPH</name>
<evidence type="ECO:0000256" key="1">
    <source>
        <dbReference type="ARBA" id="ARBA00006847"/>
    </source>
</evidence>
<gene>
    <name evidence="11" type="primary">cas3</name>
    <name evidence="11" type="ORF">EOE48_24170</name>
</gene>
<comment type="similarity">
    <text evidence="1">In the N-terminal section; belongs to the CRISPR-associated nuclease Cas3-HD family.</text>
</comment>
<evidence type="ECO:0000256" key="3">
    <source>
        <dbReference type="ARBA" id="ARBA00022722"/>
    </source>
</evidence>
<organism evidence="11 12">
    <name type="scientific">Methylobacterium oryzihabitans</name>
    <dbReference type="NCBI Taxonomy" id="2499852"/>
    <lineage>
        <taxon>Bacteria</taxon>
        <taxon>Pseudomonadati</taxon>
        <taxon>Pseudomonadota</taxon>
        <taxon>Alphaproteobacteria</taxon>
        <taxon>Hyphomicrobiales</taxon>
        <taxon>Methylobacteriaceae</taxon>
        <taxon>Methylobacterium</taxon>
    </lineage>
</organism>
<dbReference type="NCBIfam" id="TIGR01596">
    <property type="entry name" value="cas3_HD"/>
    <property type="match status" value="1"/>
</dbReference>
<comment type="caution">
    <text evidence="11">The sequence shown here is derived from an EMBL/GenBank/DDBJ whole genome shotgun (WGS) entry which is preliminary data.</text>
</comment>
<dbReference type="SMART" id="SM00490">
    <property type="entry name" value="HELICc"/>
    <property type="match status" value="1"/>
</dbReference>
<dbReference type="SUPFAM" id="SSF52540">
    <property type="entry name" value="P-loop containing nucleoside triphosphate hydrolases"/>
    <property type="match status" value="1"/>
</dbReference>
<dbReference type="InterPro" id="IPR001650">
    <property type="entry name" value="Helicase_C-like"/>
</dbReference>
<dbReference type="InterPro" id="IPR027417">
    <property type="entry name" value="P-loop_NTPase"/>
</dbReference>
<evidence type="ECO:0000256" key="2">
    <source>
        <dbReference type="ARBA" id="ARBA00009046"/>
    </source>
</evidence>
<dbReference type="OrthoDB" id="9810236at2"/>
<evidence type="ECO:0000313" key="12">
    <source>
        <dbReference type="Proteomes" id="UP000286997"/>
    </source>
</evidence>
<evidence type="ECO:0000256" key="9">
    <source>
        <dbReference type="ARBA" id="ARBA00023118"/>
    </source>
</evidence>
<keyword evidence="6" id="KW-0378">Hydrolase</keyword>
<dbReference type="PROSITE" id="PS51643">
    <property type="entry name" value="HD_CAS3"/>
    <property type="match status" value="1"/>
</dbReference>
<dbReference type="CDD" id="cd17930">
    <property type="entry name" value="DEXHc_cas3"/>
    <property type="match status" value="1"/>
</dbReference>
<dbReference type="GO" id="GO:0046872">
    <property type="term" value="F:metal ion binding"/>
    <property type="evidence" value="ECO:0007669"/>
    <property type="project" value="UniProtKB-KW"/>
</dbReference>
<dbReference type="Pfam" id="PF18019">
    <property type="entry name" value="Cas3_HD"/>
    <property type="match status" value="1"/>
</dbReference>
<dbReference type="InterPro" id="IPR006483">
    <property type="entry name" value="CRISPR-assoc_Cas3_HD"/>
</dbReference>
<keyword evidence="5" id="KW-0547">Nucleotide-binding</keyword>
<feature type="domain" description="HD Cas3-type" evidence="10">
    <location>
        <begin position="24"/>
        <end position="223"/>
    </location>
</feature>
<dbReference type="Gene3D" id="1.10.3210.30">
    <property type="match status" value="1"/>
</dbReference>
<dbReference type="Pfam" id="PF22590">
    <property type="entry name" value="Cas3-like_C_2"/>
    <property type="match status" value="1"/>
</dbReference>
<reference evidence="11 12" key="1">
    <citation type="submission" date="2019-01" db="EMBL/GenBank/DDBJ databases">
        <authorList>
            <person name="Chen W.-M."/>
        </authorList>
    </citation>
    <scope>NUCLEOTIDE SEQUENCE [LARGE SCALE GENOMIC DNA]</scope>
    <source>
        <strain evidence="11 12">TER-1</strain>
    </source>
</reference>
<dbReference type="GO" id="GO:0016787">
    <property type="term" value="F:hydrolase activity"/>
    <property type="evidence" value="ECO:0007669"/>
    <property type="project" value="UniProtKB-KW"/>
</dbReference>